<dbReference type="RefSeq" id="WP_138655948.1">
    <property type="nucleotide sequence ID" value="NZ_VATY01000001.1"/>
</dbReference>
<evidence type="ECO:0000256" key="1">
    <source>
        <dbReference type="SAM" id="MobiDB-lite"/>
    </source>
</evidence>
<reference evidence="2 3" key="1">
    <citation type="submission" date="2019-05" db="EMBL/GenBank/DDBJ databases">
        <authorList>
            <person name="Zhang J.-Y."/>
            <person name="Feg X."/>
            <person name="Du Z.-J."/>
        </authorList>
    </citation>
    <scope>NUCLEOTIDE SEQUENCE [LARGE SCALE GENOMIC DNA]</scope>
    <source>
        <strain evidence="2 3">RZ26</strain>
    </source>
</reference>
<dbReference type="Proteomes" id="UP000310314">
    <property type="component" value="Unassembled WGS sequence"/>
</dbReference>
<sequence length="61" mass="6681">MALHIKNLKVSISVNQARSEGGEGSSTPVSEQDASKKIDSEKVAKDVVEQIIQIMNNKNER</sequence>
<proteinExistence type="predicted"/>
<name>A0A5S3PSN1_9FLAO</name>
<evidence type="ECO:0000313" key="2">
    <source>
        <dbReference type="EMBL" id="TMM58016.1"/>
    </source>
</evidence>
<accession>A0A5S3PSN1</accession>
<protein>
    <submittedName>
        <fullName evidence="2">Uncharacterized protein</fullName>
    </submittedName>
</protein>
<evidence type="ECO:0000313" key="3">
    <source>
        <dbReference type="Proteomes" id="UP000310314"/>
    </source>
</evidence>
<dbReference type="EMBL" id="VATY01000001">
    <property type="protein sequence ID" value="TMM58016.1"/>
    <property type="molecule type" value="Genomic_DNA"/>
</dbReference>
<dbReference type="AlphaFoldDB" id="A0A5S3PSN1"/>
<comment type="caution">
    <text evidence="2">The sequence shown here is derived from an EMBL/GenBank/DDBJ whole genome shotgun (WGS) entry which is preliminary data.</text>
</comment>
<dbReference type="InterPro" id="IPR045459">
    <property type="entry name" value="DUF5908"/>
</dbReference>
<keyword evidence="3" id="KW-1185">Reference proteome</keyword>
<gene>
    <name evidence="2" type="ORF">FEE95_00900</name>
</gene>
<feature type="region of interest" description="Disordered" evidence="1">
    <location>
        <begin position="14"/>
        <end position="41"/>
    </location>
</feature>
<dbReference type="Pfam" id="PF19265">
    <property type="entry name" value="DUF5908"/>
    <property type="match status" value="1"/>
</dbReference>
<dbReference type="OrthoDB" id="1452459at2"/>
<organism evidence="2 3">
    <name type="scientific">Maribacter algarum</name>
    <name type="common">ex Zhang et al. 2020</name>
    <dbReference type="NCBI Taxonomy" id="2578118"/>
    <lineage>
        <taxon>Bacteria</taxon>
        <taxon>Pseudomonadati</taxon>
        <taxon>Bacteroidota</taxon>
        <taxon>Flavobacteriia</taxon>
        <taxon>Flavobacteriales</taxon>
        <taxon>Flavobacteriaceae</taxon>
        <taxon>Maribacter</taxon>
    </lineage>
</organism>